<dbReference type="HOGENOM" id="CLU_087539_6_0_11"/>
<feature type="domain" description="HTH tetR-type" evidence="4">
    <location>
        <begin position="29"/>
        <end position="89"/>
    </location>
</feature>
<dbReference type="GO" id="GO:0003677">
    <property type="term" value="F:DNA binding"/>
    <property type="evidence" value="ECO:0007669"/>
    <property type="project" value="UniProtKB-UniRule"/>
</dbReference>
<evidence type="ECO:0000256" key="1">
    <source>
        <dbReference type="ARBA" id="ARBA00023125"/>
    </source>
</evidence>
<dbReference type="Gene3D" id="1.10.357.10">
    <property type="entry name" value="Tetracycline Repressor, domain 2"/>
    <property type="match status" value="1"/>
</dbReference>
<organism evidence="5 6">
    <name type="scientific">Slackia heliotrinireducens (strain ATCC 29202 / DSM 20476 / NCTC 11029 / RHS 1)</name>
    <name type="common">Peptococcus heliotrinreducens</name>
    <dbReference type="NCBI Taxonomy" id="471855"/>
    <lineage>
        <taxon>Bacteria</taxon>
        <taxon>Bacillati</taxon>
        <taxon>Actinomycetota</taxon>
        <taxon>Coriobacteriia</taxon>
        <taxon>Eggerthellales</taxon>
        <taxon>Eggerthellaceae</taxon>
        <taxon>Slackia</taxon>
    </lineage>
</organism>
<dbReference type="RefSeq" id="WP_012797247.1">
    <property type="nucleotide sequence ID" value="NC_013165.1"/>
</dbReference>
<dbReference type="InterPro" id="IPR001647">
    <property type="entry name" value="HTH_TetR"/>
</dbReference>
<evidence type="ECO:0000313" key="5">
    <source>
        <dbReference type="EMBL" id="ACV21136.1"/>
    </source>
</evidence>
<feature type="DNA-binding region" description="H-T-H motif" evidence="2">
    <location>
        <begin position="52"/>
        <end position="71"/>
    </location>
</feature>
<dbReference type="InterPro" id="IPR039532">
    <property type="entry name" value="TetR_C_Firmicutes"/>
</dbReference>
<sequence length="205" mass="23504">MGKNLPEAENGHEENLRDSSTNTDSDRVLVTKRAVFLALCALVEERDFSAITASDIMKRAGVSRSTFYRCFADKYDVVNWSFKRYKNIRIQDVEQYHDFSTALYAQLLHLKEYRTCYASALRYLGQNSLRDYMFEANDEYMLECWHAEHGPDEVSLEKRVMIRFAAAGCSKVVEQWVLGGCVEEPQSVVDALVATIPTEVLETLF</sequence>
<dbReference type="Pfam" id="PF14278">
    <property type="entry name" value="TetR_C_8"/>
    <property type="match status" value="1"/>
</dbReference>
<dbReference type="STRING" id="471855.Shel_00610"/>
<dbReference type="eggNOG" id="COG1309">
    <property type="taxonomic scope" value="Bacteria"/>
</dbReference>
<evidence type="ECO:0000256" key="2">
    <source>
        <dbReference type="PROSITE-ProRule" id="PRU00335"/>
    </source>
</evidence>
<accession>C7N0Q8</accession>
<dbReference type="InterPro" id="IPR050624">
    <property type="entry name" value="HTH-type_Tx_Regulator"/>
</dbReference>
<reference evidence="5 6" key="1">
    <citation type="journal article" date="2009" name="Stand. Genomic Sci.">
        <title>Complete genome sequence of Slackia heliotrinireducens type strain (RHS 1).</title>
        <authorList>
            <person name="Pukall R."/>
            <person name="Lapidus A."/>
            <person name="Nolan M."/>
            <person name="Copeland A."/>
            <person name="Glavina Del Rio T."/>
            <person name="Lucas S."/>
            <person name="Chen F."/>
            <person name="Tice H."/>
            <person name="Cheng J.F."/>
            <person name="Chertkov O."/>
            <person name="Bruce D."/>
            <person name="Goodwin L."/>
            <person name="Kuske C."/>
            <person name="Brettin T."/>
            <person name="Detter J.C."/>
            <person name="Han C."/>
            <person name="Pitluck S."/>
            <person name="Pati A."/>
            <person name="Mavrommatis K."/>
            <person name="Ivanova N."/>
            <person name="Ovchinnikova G."/>
            <person name="Chen A."/>
            <person name="Palaniappan K."/>
            <person name="Schneider S."/>
            <person name="Rohde M."/>
            <person name="Chain P."/>
            <person name="D'haeseleer P."/>
            <person name="Goker M."/>
            <person name="Bristow J."/>
            <person name="Eisen J.A."/>
            <person name="Markowitz V."/>
            <person name="Kyrpides N.C."/>
            <person name="Klenk H.P."/>
            <person name="Hugenholtz P."/>
        </authorList>
    </citation>
    <scope>NUCLEOTIDE SEQUENCE [LARGE SCALE GENOMIC DNA]</scope>
    <source>
        <strain evidence="6">ATCC 29202 / DSM 20476 / NCTC 11029 / RHS 1</strain>
    </source>
</reference>
<keyword evidence="6" id="KW-1185">Reference proteome</keyword>
<keyword evidence="1 2" id="KW-0238">DNA-binding</keyword>
<dbReference type="KEGG" id="shi:Shel_00610"/>
<name>C7N0Q8_SLAHD</name>
<dbReference type="PANTHER" id="PTHR43479:SF7">
    <property type="entry name" value="TETR-FAMILY TRANSCRIPTIONAL REGULATOR"/>
    <property type="match status" value="1"/>
</dbReference>
<gene>
    <name evidence="5" type="ordered locus">Shel_00610</name>
</gene>
<feature type="region of interest" description="Disordered" evidence="3">
    <location>
        <begin position="1"/>
        <end position="22"/>
    </location>
</feature>
<dbReference type="EMBL" id="CP001684">
    <property type="protein sequence ID" value="ACV21136.1"/>
    <property type="molecule type" value="Genomic_DNA"/>
</dbReference>
<evidence type="ECO:0000259" key="4">
    <source>
        <dbReference type="PROSITE" id="PS50977"/>
    </source>
</evidence>
<evidence type="ECO:0000313" key="6">
    <source>
        <dbReference type="Proteomes" id="UP000002026"/>
    </source>
</evidence>
<proteinExistence type="predicted"/>
<dbReference type="SUPFAM" id="SSF46689">
    <property type="entry name" value="Homeodomain-like"/>
    <property type="match status" value="1"/>
</dbReference>
<protein>
    <submittedName>
        <fullName evidence="5">Transcriptional regulator</fullName>
    </submittedName>
</protein>
<dbReference type="PANTHER" id="PTHR43479">
    <property type="entry name" value="ACREF/ENVCD OPERON REPRESSOR-RELATED"/>
    <property type="match status" value="1"/>
</dbReference>
<dbReference type="AlphaFoldDB" id="C7N0Q8"/>
<evidence type="ECO:0000256" key="3">
    <source>
        <dbReference type="SAM" id="MobiDB-lite"/>
    </source>
</evidence>
<dbReference type="PROSITE" id="PS50977">
    <property type="entry name" value="HTH_TETR_2"/>
    <property type="match status" value="1"/>
</dbReference>
<dbReference type="Pfam" id="PF00440">
    <property type="entry name" value="TetR_N"/>
    <property type="match status" value="1"/>
</dbReference>
<dbReference type="InterPro" id="IPR009057">
    <property type="entry name" value="Homeodomain-like_sf"/>
</dbReference>
<dbReference type="Proteomes" id="UP000002026">
    <property type="component" value="Chromosome"/>
</dbReference>